<keyword evidence="2" id="KW-0808">Transferase</keyword>
<proteinExistence type="predicted"/>
<evidence type="ECO:0008006" key="10">
    <source>
        <dbReference type="Google" id="ProtNLM"/>
    </source>
</evidence>
<dbReference type="InterPro" id="IPR027417">
    <property type="entry name" value="P-loop_NTPase"/>
</dbReference>
<keyword evidence="7" id="KW-0325">Glycoprotein</keyword>
<evidence type="ECO:0000313" key="9">
    <source>
        <dbReference type="Proteomes" id="UP001424741"/>
    </source>
</evidence>
<evidence type="ECO:0000313" key="8">
    <source>
        <dbReference type="EMBL" id="GAA5495204.1"/>
    </source>
</evidence>
<gene>
    <name evidence="8" type="ORF">Rhal01_01379</name>
</gene>
<keyword evidence="4" id="KW-1133">Transmembrane helix</keyword>
<dbReference type="InterPro" id="IPR005331">
    <property type="entry name" value="Sulfotransferase"/>
</dbReference>
<organism evidence="8 9">
    <name type="scientific">Rubritalea halochordaticola</name>
    <dbReference type="NCBI Taxonomy" id="714537"/>
    <lineage>
        <taxon>Bacteria</taxon>
        <taxon>Pseudomonadati</taxon>
        <taxon>Verrucomicrobiota</taxon>
        <taxon>Verrucomicrobiia</taxon>
        <taxon>Verrucomicrobiales</taxon>
        <taxon>Rubritaleaceae</taxon>
        <taxon>Rubritalea</taxon>
    </lineage>
</organism>
<accession>A0ABP9UZU1</accession>
<keyword evidence="3" id="KW-0812">Transmembrane</keyword>
<dbReference type="Proteomes" id="UP001424741">
    <property type="component" value="Unassembled WGS sequence"/>
</dbReference>
<protein>
    <recommendedName>
        <fullName evidence="10">Sulfotransferase family protein</fullName>
    </recommendedName>
</protein>
<dbReference type="PANTHER" id="PTHR12137:SF54">
    <property type="entry name" value="CARBOHYDRATE SULFOTRANSFERASE"/>
    <property type="match status" value="1"/>
</dbReference>
<name>A0ABP9UZU1_9BACT</name>
<evidence type="ECO:0000256" key="7">
    <source>
        <dbReference type="ARBA" id="ARBA00023180"/>
    </source>
</evidence>
<evidence type="ECO:0000256" key="5">
    <source>
        <dbReference type="ARBA" id="ARBA00023034"/>
    </source>
</evidence>
<dbReference type="SUPFAM" id="SSF52540">
    <property type="entry name" value="P-loop containing nucleoside triphosphate hydrolases"/>
    <property type="match status" value="1"/>
</dbReference>
<evidence type="ECO:0000256" key="1">
    <source>
        <dbReference type="ARBA" id="ARBA00004323"/>
    </source>
</evidence>
<sequence length="225" mass="26630">MISHKYKCIFIHIPKCAGTSVEQALGHIGDYKGRDEQDHRSLRMIEKPVDIQVMLSSKENVGHYLKGVYYKYKAPGNPNNKLVVNHLQYEDYYKFSFVRNPWHRAYSAYSNVIRDSFHMKKYQVDEDITFRDFLKRFMGVGFLREQLYWLKDYRGNLPYDFIGRFENLTDDFAKVTSDLGCDNLMLPHKIKGNNVSFQTAFDDESIELIAEFYKEEIELFGYSFD</sequence>
<dbReference type="RefSeq" id="WP_346188042.1">
    <property type="nucleotide sequence ID" value="NZ_BAABRL010000003.1"/>
</dbReference>
<comment type="subcellular location">
    <subcellularLocation>
        <location evidence="1">Golgi apparatus membrane</location>
        <topology evidence="1">Single-pass type II membrane protein</topology>
    </subcellularLocation>
</comment>
<keyword evidence="6" id="KW-0472">Membrane</keyword>
<evidence type="ECO:0000256" key="2">
    <source>
        <dbReference type="ARBA" id="ARBA00022679"/>
    </source>
</evidence>
<dbReference type="PANTHER" id="PTHR12137">
    <property type="entry name" value="CARBOHYDRATE SULFOTRANSFERASE"/>
    <property type="match status" value="1"/>
</dbReference>
<keyword evidence="9" id="KW-1185">Reference proteome</keyword>
<dbReference type="Pfam" id="PF03567">
    <property type="entry name" value="Sulfotransfer_2"/>
    <property type="match status" value="1"/>
</dbReference>
<dbReference type="InterPro" id="IPR018011">
    <property type="entry name" value="Carb_sulfotrans_8-10"/>
</dbReference>
<dbReference type="EMBL" id="BAABRL010000003">
    <property type="protein sequence ID" value="GAA5495204.1"/>
    <property type="molecule type" value="Genomic_DNA"/>
</dbReference>
<evidence type="ECO:0000256" key="4">
    <source>
        <dbReference type="ARBA" id="ARBA00022989"/>
    </source>
</evidence>
<reference evidence="8 9" key="1">
    <citation type="submission" date="2024-02" db="EMBL/GenBank/DDBJ databases">
        <title>Rubritalea halochordaticola NBRC 107102.</title>
        <authorList>
            <person name="Ichikawa N."/>
            <person name="Katano-Makiyama Y."/>
            <person name="Hidaka K."/>
        </authorList>
    </citation>
    <scope>NUCLEOTIDE SEQUENCE [LARGE SCALE GENOMIC DNA]</scope>
    <source>
        <strain evidence="8 9">NBRC 107102</strain>
    </source>
</reference>
<evidence type="ECO:0000256" key="6">
    <source>
        <dbReference type="ARBA" id="ARBA00023136"/>
    </source>
</evidence>
<evidence type="ECO:0000256" key="3">
    <source>
        <dbReference type="ARBA" id="ARBA00022692"/>
    </source>
</evidence>
<comment type="caution">
    <text evidence="8">The sequence shown here is derived from an EMBL/GenBank/DDBJ whole genome shotgun (WGS) entry which is preliminary data.</text>
</comment>
<dbReference type="Gene3D" id="3.40.50.300">
    <property type="entry name" value="P-loop containing nucleotide triphosphate hydrolases"/>
    <property type="match status" value="1"/>
</dbReference>
<keyword evidence="5" id="KW-0333">Golgi apparatus</keyword>